<evidence type="ECO:0000313" key="2">
    <source>
        <dbReference type="EMBL" id="GAA0389963.1"/>
    </source>
</evidence>
<keyword evidence="3" id="KW-1185">Reference proteome</keyword>
<dbReference type="EMBL" id="BAAAEJ010000007">
    <property type="protein sequence ID" value="GAA0389963.1"/>
    <property type="molecule type" value="Genomic_DNA"/>
</dbReference>
<organism evidence="2 3">
    <name type="scientific">Brevundimonas terrae</name>
    <dbReference type="NCBI Taxonomy" id="363631"/>
    <lineage>
        <taxon>Bacteria</taxon>
        <taxon>Pseudomonadati</taxon>
        <taxon>Pseudomonadota</taxon>
        <taxon>Alphaproteobacteria</taxon>
        <taxon>Caulobacterales</taxon>
        <taxon>Caulobacteraceae</taxon>
        <taxon>Brevundimonas</taxon>
    </lineage>
</organism>
<evidence type="ECO:0000313" key="3">
    <source>
        <dbReference type="Proteomes" id="UP001500791"/>
    </source>
</evidence>
<feature type="compositionally biased region" description="Basic and acidic residues" evidence="1">
    <location>
        <begin position="15"/>
        <end position="24"/>
    </location>
</feature>
<dbReference type="Proteomes" id="UP001500791">
    <property type="component" value="Unassembled WGS sequence"/>
</dbReference>
<protein>
    <submittedName>
        <fullName evidence="2">Uncharacterized protein</fullName>
    </submittedName>
</protein>
<gene>
    <name evidence="2" type="ORF">GCM10009093_15720</name>
</gene>
<comment type="caution">
    <text evidence="2">The sequence shown here is derived from an EMBL/GenBank/DDBJ whole genome shotgun (WGS) entry which is preliminary data.</text>
</comment>
<proteinExistence type="predicted"/>
<evidence type="ECO:0000256" key="1">
    <source>
        <dbReference type="SAM" id="MobiDB-lite"/>
    </source>
</evidence>
<sequence length="61" mass="6507">MARTSGKAQASPASRVEERQKEQCEEGAASTRTADFISAEAPFVGILTVYTTDQKLCGLVT</sequence>
<name>A0ABP3I4F4_9CAUL</name>
<feature type="region of interest" description="Disordered" evidence="1">
    <location>
        <begin position="1"/>
        <end position="30"/>
    </location>
</feature>
<reference evidence="3" key="1">
    <citation type="journal article" date="2019" name="Int. J. Syst. Evol. Microbiol.">
        <title>The Global Catalogue of Microorganisms (GCM) 10K type strain sequencing project: providing services to taxonomists for standard genome sequencing and annotation.</title>
        <authorList>
            <consortium name="The Broad Institute Genomics Platform"/>
            <consortium name="The Broad Institute Genome Sequencing Center for Infectious Disease"/>
            <person name="Wu L."/>
            <person name="Ma J."/>
        </authorList>
    </citation>
    <scope>NUCLEOTIDE SEQUENCE [LARGE SCALE GENOMIC DNA]</scope>
    <source>
        <strain evidence="3">JCM 13476</strain>
    </source>
</reference>
<accession>A0ABP3I4F4</accession>
<feature type="compositionally biased region" description="Polar residues" evidence="1">
    <location>
        <begin position="1"/>
        <end position="12"/>
    </location>
</feature>